<comment type="caution">
    <text evidence="5">The sequence shown here is derived from an EMBL/GenBank/DDBJ whole genome shotgun (WGS) entry which is preliminary data.</text>
</comment>
<keyword evidence="6" id="KW-1185">Reference proteome</keyword>
<protein>
    <recommendedName>
        <fullName evidence="7">Mce-associated membrane protein</fullName>
    </recommendedName>
</protein>
<evidence type="ECO:0000256" key="3">
    <source>
        <dbReference type="SAM" id="MobiDB-lite"/>
    </source>
</evidence>
<feature type="compositionally biased region" description="Polar residues" evidence="3">
    <location>
        <begin position="1"/>
        <end position="25"/>
    </location>
</feature>
<feature type="compositionally biased region" description="Low complexity" evidence="3">
    <location>
        <begin position="70"/>
        <end position="121"/>
    </location>
</feature>
<evidence type="ECO:0008006" key="7">
    <source>
        <dbReference type="Google" id="ProtNLM"/>
    </source>
</evidence>
<feature type="compositionally biased region" description="Basic and acidic residues" evidence="3">
    <location>
        <begin position="34"/>
        <end position="57"/>
    </location>
</feature>
<keyword evidence="4" id="KW-0812">Transmembrane</keyword>
<feature type="transmembrane region" description="Helical" evidence="4">
    <location>
        <begin position="135"/>
        <end position="159"/>
    </location>
</feature>
<dbReference type="Proteomes" id="UP001589700">
    <property type="component" value="Unassembled WGS sequence"/>
</dbReference>
<evidence type="ECO:0000256" key="1">
    <source>
        <dbReference type="ARBA" id="ARBA00004370"/>
    </source>
</evidence>
<name>A0ABV5JSC8_9ACTN</name>
<reference evidence="5 6" key="1">
    <citation type="submission" date="2024-09" db="EMBL/GenBank/DDBJ databases">
        <authorList>
            <person name="Sun Q."/>
            <person name="Mori K."/>
        </authorList>
    </citation>
    <scope>NUCLEOTIDE SEQUENCE [LARGE SCALE GENOMIC DNA]</scope>
    <source>
        <strain evidence="5 6">CCM 7659</strain>
    </source>
</reference>
<organism evidence="5 6">
    <name type="scientific">Dietzia aerolata</name>
    <dbReference type="NCBI Taxonomy" id="595984"/>
    <lineage>
        <taxon>Bacteria</taxon>
        <taxon>Bacillati</taxon>
        <taxon>Actinomycetota</taxon>
        <taxon>Actinomycetes</taxon>
        <taxon>Mycobacteriales</taxon>
        <taxon>Dietziaceae</taxon>
        <taxon>Dietzia</taxon>
    </lineage>
</organism>
<feature type="region of interest" description="Disordered" evidence="3">
    <location>
        <begin position="1"/>
        <end position="129"/>
    </location>
</feature>
<dbReference type="EMBL" id="JBHMDY010000008">
    <property type="protein sequence ID" value="MFB9260689.1"/>
    <property type="molecule type" value="Genomic_DNA"/>
</dbReference>
<comment type="subcellular location">
    <subcellularLocation>
        <location evidence="1">Membrane</location>
    </subcellularLocation>
</comment>
<dbReference type="RefSeq" id="WP_380023840.1">
    <property type="nucleotide sequence ID" value="NZ_JBHMDY010000008.1"/>
</dbReference>
<dbReference type="PANTHER" id="PTHR37042:SF4">
    <property type="entry name" value="OUTER MEMBRANE PROTEIN RV1973"/>
    <property type="match status" value="1"/>
</dbReference>
<evidence type="ECO:0000313" key="6">
    <source>
        <dbReference type="Proteomes" id="UP001589700"/>
    </source>
</evidence>
<evidence type="ECO:0000313" key="5">
    <source>
        <dbReference type="EMBL" id="MFB9260689.1"/>
    </source>
</evidence>
<evidence type="ECO:0000256" key="2">
    <source>
        <dbReference type="ARBA" id="ARBA00023136"/>
    </source>
</evidence>
<dbReference type="PANTHER" id="PTHR37042">
    <property type="entry name" value="OUTER MEMBRANE PROTEIN RV1973"/>
    <property type="match status" value="1"/>
</dbReference>
<accession>A0ABV5JSC8</accession>
<keyword evidence="4" id="KW-1133">Transmembrane helix</keyword>
<evidence type="ECO:0000256" key="4">
    <source>
        <dbReference type="SAM" id="Phobius"/>
    </source>
</evidence>
<sequence length="297" mass="30890">MSTADQSTADQSTPDQSVPDQSAPETNVRAARRAQREAERAARAQRKADAARQRAMEAARAGGLFEGMEAADPSTTPDTSTTPDAGSTPDAGTDATTTSAGTSAAPATPAARPATDTPSASGPTREPMDPARQKVLTRALAAVSVVLVVVAGLATWQYVEAREATAAEQQVADAPRAATDAAREIATQMFTYDHRTVDADLAAVRPKLAEPALGEFVEQSMPTVASAAKQQEATVYATVAAAAPQEVVDADNVTVLVMLNRMVSTKEAPEAASSASRLSLQMQRDGDTWKLAKLNAL</sequence>
<keyword evidence="2 4" id="KW-0472">Membrane</keyword>
<gene>
    <name evidence="5" type="ORF">ACFFVD_12840</name>
</gene>
<proteinExistence type="predicted"/>